<proteinExistence type="predicted"/>
<dbReference type="EMBL" id="CP029788">
    <property type="protein sequence ID" value="AWT42506.1"/>
    <property type="molecule type" value="Genomic_DNA"/>
</dbReference>
<feature type="region of interest" description="Disordered" evidence="1">
    <location>
        <begin position="565"/>
        <end position="593"/>
    </location>
</feature>
<dbReference type="SUPFAM" id="SSF53955">
    <property type="entry name" value="Lysozyme-like"/>
    <property type="match status" value="1"/>
</dbReference>
<dbReference type="GO" id="GO:0009253">
    <property type="term" value="P:peptidoglycan catabolic process"/>
    <property type="evidence" value="ECO:0007669"/>
    <property type="project" value="TreeGrafter"/>
</dbReference>
<feature type="signal peptide" evidence="2">
    <location>
        <begin position="1"/>
        <end position="30"/>
    </location>
</feature>
<evidence type="ECO:0000256" key="2">
    <source>
        <dbReference type="SAM" id="SignalP"/>
    </source>
</evidence>
<dbReference type="GO" id="GO:0008933">
    <property type="term" value="F:peptidoglycan lytic transglycosylase activity"/>
    <property type="evidence" value="ECO:0007669"/>
    <property type="project" value="TreeGrafter"/>
</dbReference>
<feature type="compositionally biased region" description="Low complexity" evidence="1">
    <location>
        <begin position="304"/>
        <end position="315"/>
    </location>
</feature>
<dbReference type="InterPro" id="IPR043426">
    <property type="entry name" value="MltB-like"/>
</dbReference>
<evidence type="ECO:0000313" key="4">
    <source>
        <dbReference type="EMBL" id="AWT42506.1"/>
    </source>
</evidence>
<feature type="compositionally biased region" description="Pro residues" evidence="1">
    <location>
        <begin position="316"/>
        <end position="339"/>
    </location>
</feature>
<evidence type="ECO:0000259" key="3">
    <source>
        <dbReference type="Pfam" id="PF13406"/>
    </source>
</evidence>
<dbReference type="KEGG" id="sact:DMT42_09380"/>
<dbReference type="AlphaFoldDB" id="A0A2U9NYU4"/>
<reference evidence="4 5" key="1">
    <citation type="submission" date="2018-06" db="EMBL/GenBank/DDBJ databases">
        <title>The complete genome sequence of a nosiheptide producer Streptomyces actuosus ATCC 25421: deducing the ability of producing a new class III lantibiotics.</title>
        <authorList>
            <person name="Liu W."/>
            <person name="Sun F."/>
            <person name="Hu Y."/>
        </authorList>
    </citation>
    <scope>NUCLEOTIDE SEQUENCE [LARGE SCALE GENOMIC DNA]</scope>
    <source>
        <strain evidence="4 5">ATCC 25421</strain>
    </source>
</reference>
<feature type="compositionally biased region" description="Pro residues" evidence="1">
    <location>
        <begin position="289"/>
        <end position="303"/>
    </location>
</feature>
<dbReference type="InterPro" id="IPR023346">
    <property type="entry name" value="Lysozyme-like_dom_sf"/>
</dbReference>
<feature type="chain" id="PRO_5038601351" evidence="2">
    <location>
        <begin position="31"/>
        <end position="593"/>
    </location>
</feature>
<dbReference type="InterPro" id="IPR031304">
    <property type="entry name" value="SLT_2"/>
</dbReference>
<dbReference type="Pfam" id="PF13406">
    <property type="entry name" value="SLT_2"/>
    <property type="match status" value="1"/>
</dbReference>
<dbReference type="Gene3D" id="1.10.530.10">
    <property type="match status" value="1"/>
</dbReference>
<feature type="compositionally biased region" description="Low complexity" evidence="1">
    <location>
        <begin position="79"/>
        <end position="93"/>
    </location>
</feature>
<name>A0A2U9NYU4_STRAS</name>
<protein>
    <submittedName>
        <fullName evidence="4">Lytic transglycosylase</fullName>
    </submittedName>
</protein>
<organism evidence="4 5">
    <name type="scientific">Streptomyces actuosus</name>
    <dbReference type="NCBI Taxonomy" id="1885"/>
    <lineage>
        <taxon>Bacteria</taxon>
        <taxon>Bacillati</taxon>
        <taxon>Actinomycetota</taxon>
        <taxon>Actinomycetes</taxon>
        <taxon>Kitasatosporales</taxon>
        <taxon>Streptomycetaceae</taxon>
        <taxon>Streptomyces</taxon>
    </lineage>
</organism>
<dbReference type="CDD" id="cd13399">
    <property type="entry name" value="Slt35-like"/>
    <property type="match status" value="1"/>
</dbReference>
<evidence type="ECO:0000256" key="1">
    <source>
        <dbReference type="SAM" id="MobiDB-lite"/>
    </source>
</evidence>
<dbReference type="OrthoDB" id="9796191at2"/>
<sequence length="593" mass="60129">MTAHFGSRLRKGAVTTTVAALAVAALTASQAPDVLVEEQGRPTTTGAQPTPDFPADDTATGNSRYYTDLPPLKSPNPAPTTGTTPPAAGQTAGEAGVPATVLDAYQKAAAELARSKPGCNMPWELLAAIGQVESGQARGGKVDANGTTIGKILGPKLNGNGFAHIQDTDHGAYDGDTTVDRAVGPMQFIPSTWAWAGRDGNGDGVEDPNNIYDAALAAGHYLCRNDWDMATDGGLHAAILSYNNSTEYLNLVLTWLDYYRKGAHEIPDGTGPVPSHPSDETPAGGSTPPATPSPSTSPRPGTPPAGNGNGSASPNPGTPTPQKPTTPATPSPTPTPPTPTDTVDHLENAGPAKLSAMAGDAFAPRISTRAETASGSPVAKVRIRFTIAGDTDTTFAGGETVATVITNSAGVAVAPVLQAGEKTGAFTVRATVVGRILPGVSYAAAVTARAADTLTRTGDTALTCTPGGEFADQVEVKATYKGAAADRVAATATLIKSADDPTANDKGPYFKDADGKPVRTLTALETDANGLLKLPKLYADDTTGTFLLRITTTGGATLTVELTVAAAQTSPSPSPSTSPTESTSPSPSASPSA</sequence>
<gene>
    <name evidence="4" type="ORF">DMT42_09380</name>
</gene>
<feature type="region of interest" description="Disordered" evidence="1">
    <location>
        <begin position="40"/>
        <end position="93"/>
    </location>
</feature>
<dbReference type="PANTHER" id="PTHR30163:SF8">
    <property type="entry name" value="LYTIC MUREIN TRANSGLYCOSYLASE"/>
    <property type="match status" value="1"/>
</dbReference>
<feature type="region of interest" description="Disordered" evidence="1">
    <location>
        <begin position="267"/>
        <end position="347"/>
    </location>
</feature>
<feature type="domain" description="Transglycosylase SLT" evidence="3">
    <location>
        <begin position="182"/>
        <end position="231"/>
    </location>
</feature>
<accession>A0A2U9NYU4</accession>
<dbReference type="PANTHER" id="PTHR30163">
    <property type="entry name" value="MEMBRANE-BOUND LYTIC MUREIN TRANSGLYCOSYLASE B"/>
    <property type="match status" value="1"/>
</dbReference>
<keyword evidence="2" id="KW-0732">Signal</keyword>
<dbReference type="RefSeq" id="WP_110627429.1">
    <property type="nucleotide sequence ID" value="NZ_CP029788.1"/>
</dbReference>
<keyword evidence="5" id="KW-1185">Reference proteome</keyword>
<dbReference type="Proteomes" id="UP000247634">
    <property type="component" value="Chromosome"/>
</dbReference>
<evidence type="ECO:0000313" key="5">
    <source>
        <dbReference type="Proteomes" id="UP000247634"/>
    </source>
</evidence>